<feature type="non-terminal residue" evidence="1">
    <location>
        <position position="1"/>
    </location>
</feature>
<sequence length="56" mass="6555">EVHSDEIDTDSAYILFYEQQGVDYSQFLPKTEGKKMADTTSMDEDFESDYKKYCVL</sequence>
<dbReference type="AlphaFoldDB" id="A0ABD0PP06"/>
<evidence type="ECO:0000313" key="2">
    <source>
        <dbReference type="Proteomes" id="UP001529510"/>
    </source>
</evidence>
<comment type="caution">
    <text evidence="1">The sequence shown here is derived from an EMBL/GenBank/DDBJ whole genome shotgun (WGS) entry which is preliminary data.</text>
</comment>
<reference evidence="1 2" key="1">
    <citation type="submission" date="2024-05" db="EMBL/GenBank/DDBJ databases">
        <title>Genome sequencing and assembly of Indian major carp, Cirrhinus mrigala (Hamilton, 1822).</title>
        <authorList>
            <person name="Mohindra V."/>
            <person name="Chowdhury L.M."/>
            <person name="Lal K."/>
            <person name="Jena J.K."/>
        </authorList>
    </citation>
    <scope>NUCLEOTIDE SEQUENCE [LARGE SCALE GENOMIC DNA]</scope>
    <source>
        <strain evidence="1">CM1030</strain>
        <tissue evidence="1">Blood</tissue>
    </source>
</reference>
<feature type="non-terminal residue" evidence="1">
    <location>
        <position position="56"/>
    </location>
</feature>
<dbReference type="Proteomes" id="UP001529510">
    <property type="component" value="Unassembled WGS sequence"/>
</dbReference>
<name>A0ABD0PP06_CIRMR</name>
<evidence type="ECO:0000313" key="1">
    <source>
        <dbReference type="EMBL" id="KAL0174451.1"/>
    </source>
</evidence>
<organism evidence="1 2">
    <name type="scientific">Cirrhinus mrigala</name>
    <name type="common">Mrigala</name>
    <dbReference type="NCBI Taxonomy" id="683832"/>
    <lineage>
        <taxon>Eukaryota</taxon>
        <taxon>Metazoa</taxon>
        <taxon>Chordata</taxon>
        <taxon>Craniata</taxon>
        <taxon>Vertebrata</taxon>
        <taxon>Euteleostomi</taxon>
        <taxon>Actinopterygii</taxon>
        <taxon>Neopterygii</taxon>
        <taxon>Teleostei</taxon>
        <taxon>Ostariophysi</taxon>
        <taxon>Cypriniformes</taxon>
        <taxon>Cyprinidae</taxon>
        <taxon>Labeoninae</taxon>
        <taxon>Labeonini</taxon>
        <taxon>Cirrhinus</taxon>
    </lineage>
</organism>
<protein>
    <submittedName>
        <fullName evidence="1">Uncharacterized protein</fullName>
    </submittedName>
</protein>
<keyword evidence="2" id="KW-1185">Reference proteome</keyword>
<proteinExistence type="predicted"/>
<accession>A0ABD0PP06</accession>
<gene>
    <name evidence="1" type="ORF">M9458_030419</name>
</gene>
<dbReference type="EMBL" id="JAMKFB020000015">
    <property type="protein sequence ID" value="KAL0174451.1"/>
    <property type="molecule type" value="Genomic_DNA"/>
</dbReference>